<evidence type="ECO:0000256" key="1">
    <source>
        <dbReference type="ARBA" id="ARBA00022723"/>
    </source>
</evidence>
<evidence type="ECO:0000313" key="4">
    <source>
        <dbReference type="Proteomes" id="UP000298218"/>
    </source>
</evidence>
<evidence type="ECO:0000313" key="3">
    <source>
        <dbReference type="EMBL" id="TFD81055.1"/>
    </source>
</evidence>
<dbReference type="InterPro" id="IPR008972">
    <property type="entry name" value="Cupredoxin"/>
</dbReference>
<feature type="domain" description="Sulfocyanin-like C-terminal" evidence="2">
    <location>
        <begin position="98"/>
        <end position="192"/>
    </location>
</feature>
<accession>A0A4Y8KRQ2</accession>
<keyword evidence="4" id="KW-1185">Reference proteome</keyword>
<proteinExistence type="predicted"/>
<comment type="caution">
    <text evidence="3">The sequence shown here is derived from an EMBL/GenBank/DDBJ whole genome shotgun (WGS) entry which is preliminary data.</text>
</comment>
<dbReference type="InterPro" id="IPR049544">
    <property type="entry name" value="SoxE-like_C"/>
</dbReference>
<reference evidence="3 4" key="1">
    <citation type="submission" date="2019-03" db="EMBL/GenBank/DDBJ databases">
        <title>Genomics of glacier-inhabiting Cryobacterium strains.</title>
        <authorList>
            <person name="Liu Q."/>
            <person name="Xin Y.-H."/>
        </authorList>
    </citation>
    <scope>NUCLEOTIDE SEQUENCE [LARGE SCALE GENOMIC DNA]</scope>
    <source>
        <strain evidence="3 4">CGMCC 1.4292</strain>
    </source>
</reference>
<dbReference type="OrthoDB" id="7431902at2"/>
<dbReference type="GO" id="GO:0046872">
    <property type="term" value="F:metal ion binding"/>
    <property type="evidence" value="ECO:0007669"/>
    <property type="project" value="UniProtKB-KW"/>
</dbReference>
<gene>
    <name evidence="3" type="ORF">E3T53_03485</name>
</gene>
<dbReference type="InterPro" id="IPR033138">
    <property type="entry name" value="Cu_oxidase_CS"/>
</dbReference>
<dbReference type="Pfam" id="PF06525">
    <property type="entry name" value="SoxE"/>
    <property type="match status" value="1"/>
</dbReference>
<dbReference type="Gene3D" id="2.60.40.420">
    <property type="entry name" value="Cupredoxins - blue copper proteins"/>
    <property type="match status" value="1"/>
</dbReference>
<dbReference type="RefSeq" id="WP_134171883.1">
    <property type="nucleotide sequence ID" value="NZ_SODI01000001.1"/>
</dbReference>
<evidence type="ECO:0000259" key="2">
    <source>
        <dbReference type="Pfam" id="PF06525"/>
    </source>
</evidence>
<dbReference type="AlphaFoldDB" id="A0A4Y8KRQ2"/>
<sequence length="193" mass="19633">MTTARKWSTGVWVIVGILATVLLTGLSLVTVGLLGGGFTAGGPGSRSGDCAVPNLSGTVVNVTTTDMGGPMMGGGHGPWPGASMRLRADRATVEHGTVSFLVTNRGNITHEMVVLPLPDSHIVGTRAIAGDQQIDEAGNLGEASNTCGDGGGEGILPGTSGWMTVTLKPGQYELVCNLPGHYAAGMYTQLTVT</sequence>
<protein>
    <recommendedName>
        <fullName evidence="2">Sulfocyanin-like C-terminal domain-containing protein</fullName>
    </recommendedName>
</protein>
<keyword evidence="1" id="KW-0479">Metal-binding</keyword>
<organism evidence="3 4">
    <name type="scientific">Cryobacterium psychrophilum</name>
    <dbReference type="NCBI Taxonomy" id="41988"/>
    <lineage>
        <taxon>Bacteria</taxon>
        <taxon>Bacillati</taxon>
        <taxon>Actinomycetota</taxon>
        <taxon>Actinomycetes</taxon>
        <taxon>Micrococcales</taxon>
        <taxon>Microbacteriaceae</taxon>
        <taxon>Cryobacterium</taxon>
    </lineage>
</organism>
<dbReference type="Proteomes" id="UP000298218">
    <property type="component" value="Unassembled WGS sequence"/>
</dbReference>
<dbReference type="PROSITE" id="PS00079">
    <property type="entry name" value="MULTICOPPER_OXIDASE1"/>
    <property type="match status" value="1"/>
</dbReference>
<dbReference type="SUPFAM" id="SSF49503">
    <property type="entry name" value="Cupredoxins"/>
    <property type="match status" value="1"/>
</dbReference>
<dbReference type="EMBL" id="SOHQ01000012">
    <property type="protein sequence ID" value="TFD81055.1"/>
    <property type="molecule type" value="Genomic_DNA"/>
</dbReference>
<name>A0A4Y8KRQ2_9MICO</name>